<comment type="catalytic activity">
    <reaction evidence="4">
        <text>[protein]-peptidylproline (omega=180) = [protein]-peptidylproline (omega=0)</text>
        <dbReference type="Rhea" id="RHEA:16237"/>
        <dbReference type="Rhea" id="RHEA-COMP:10747"/>
        <dbReference type="Rhea" id="RHEA-COMP:10748"/>
        <dbReference type="ChEBI" id="CHEBI:83833"/>
        <dbReference type="ChEBI" id="CHEBI:83834"/>
        <dbReference type="EC" id="5.2.1.8"/>
    </reaction>
</comment>
<dbReference type="PANTHER" id="PTHR45625">
    <property type="entry name" value="PEPTIDYL-PROLYL CIS-TRANS ISOMERASE-RELATED"/>
    <property type="match status" value="1"/>
</dbReference>
<dbReference type="InterPro" id="IPR029000">
    <property type="entry name" value="Cyclophilin-like_dom_sf"/>
</dbReference>
<dbReference type="PROSITE" id="PS50072">
    <property type="entry name" value="CSA_PPIASE_2"/>
    <property type="match status" value="1"/>
</dbReference>
<dbReference type="STRING" id="797419.SAMN05216556_13610"/>
<dbReference type="AlphaFoldDB" id="A0A1M6NUW7"/>
<comment type="function">
    <text evidence="4">PPIases accelerate the folding of proteins. It catalyzes the cis-trans isomerization of proline imidic peptide bonds in oligopeptides.</text>
</comment>
<evidence type="ECO:0000313" key="7">
    <source>
        <dbReference type="Proteomes" id="UP000184172"/>
    </source>
</evidence>
<sequence>MRKLLIYFVGIVFLFGGCEDKEKALQMENEILQEDEVEVKVEDEVEDQDDDETEIERNIEETEFPKLTNENAVSFLTEYGKNNPETKVLITSRFGDIEIELYNDTPLHRANFIYLVKQNYFNETFFHRIVPNFIIQGGNSDLTSTPKKRAKIGGTYLLPAELENGRVHEYGTVSGAKEYRENPDNRTAPFEFFIFLGPKSSTAHLNGKYTIFGKVTKGMNVVEEISKVEADNGDWPLNNIYITAKVLD</sequence>
<dbReference type="EC" id="5.2.1.8" evidence="4"/>
<evidence type="ECO:0000256" key="4">
    <source>
        <dbReference type="RuleBase" id="RU363019"/>
    </source>
</evidence>
<feature type="domain" description="PPIase cyclophilin-type" evidence="5">
    <location>
        <begin position="95"/>
        <end position="243"/>
    </location>
</feature>
<dbReference type="InterPro" id="IPR020892">
    <property type="entry name" value="Cyclophilin-type_PPIase_CS"/>
</dbReference>
<proteinExistence type="inferred from homology"/>
<gene>
    <name evidence="6" type="ORF">SAMN04487908_1398</name>
</gene>
<dbReference type="PROSITE" id="PS00170">
    <property type="entry name" value="CSA_PPIASE_1"/>
    <property type="match status" value="1"/>
</dbReference>
<dbReference type="EMBL" id="FQYV01000039">
    <property type="protein sequence ID" value="SHJ99513.1"/>
    <property type="molecule type" value="Genomic_DNA"/>
</dbReference>
<evidence type="ECO:0000313" key="6">
    <source>
        <dbReference type="EMBL" id="SHJ99513.1"/>
    </source>
</evidence>
<keyword evidence="3 4" id="KW-0413">Isomerase</keyword>
<organism evidence="6 7">
    <name type="scientific">Aequorivita viscosa</name>
    <dbReference type="NCBI Taxonomy" id="797419"/>
    <lineage>
        <taxon>Bacteria</taxon>
        <taxon>Pseudomonadati</taxon>
        <taxon>Bacteroidota</taxon>
        <taxon>Flavobacteriia</taxon>
        <taxon>Flavobacteriales</taxon>
        <taxon>Flavobacteriaceae</taxon>
        <taxon>Aequorivita</taxon>
    </lineage>
</organism>
<dbReference type="RefSeq" id="WP_073221877.1">
    <property type="nucleotide sequence ID" value="NZ_FNNS01000036.1"/>
</dbReference>
<dbReference type="SUPFAM" id="SSF50891">
    <property type="entry name" value="Cyclophilin-like"/>
    <property type="match status" value="1"/>
</dbReference>
<dbReference type="PANTHER" id="PTHR45625:SF4">
    <property type="entry name" value="PEPTIDYLPROLYL ISOMERASE DOMAIN AND WD REPEAT-CONTAINING PROTEIN 1"/>
    <property type="match status" value="1"/>
</dbReference>
<reference evidence="7" key="1">
    <citation type="submission" date="2016-11" db="EMBL/GenBank/DDBJ databases">
        <authorList>
            <person name="Varghese N."/>
            <person name="Submissions S."/>
        </authorList>
    </citation>
    <scope>NUCLEOTIDE SEQUENCE [LARGE SCALE GENOMIC DNA]</scope>
    <source>
        <strain evidence="7">DSM 26349</strain>
    </source>
</reference>
<dbReference type="Proteomes" id="UP000184172">
    <property type="component" value="Unassembled WGS sequence"/>
</dbReference>
<evidence type="ECO:0000256" key="2">
    <source>
        <dbReference type="ARBA" id="ARBA00023110"/>
    </source>
</evidence>
<dbReference type="Gene3D" id="2.40.100.10">
    <property type="entry name" value="Cyclophilin-like"/>
    <property type="match status" value="1"/>
</dbReference>
<dbReference type="Pfam" id="PF00160">
    <property type="entry name" value="Pro_isomerase"/>
    <property type="match status" value="1"/>
</dbReference>
<dbReference type="PRINTS" id="PR00153">
    <property type="entry name" value="CSAPPISMRASE"/>
</dbReference>
<protein>
    <recommendedName>
        <fullName evidence="4">Peptidyl-prolyl cis-trans isomerase</fullName>
        <shortName evidence="4">PPIase</shortName>
        <ecNumber evidence="4">5.2.1.8</ecNumber>
    </recommendedName>
</protein>
<keyword evidence="7" id="KW-1185">Reference proteome</keyword>
<evidence type="ECO:0000256" key="1">
    <source>
        <dbReference type="ARBA" id="ARBA00007365"/>
    </source>
</evidence>
<accession>A0A1M6NUW7</accession>
<dbReference type="PROSITE" id="PS51257">
    <property type="entry name" value="PROKAR_LIPOPROTEIN"/>
    <property type="match status" value="1"/>
</dbReference>
<evidence type="ECO:0000259" key="5">
    <source>
        <dbReference type="PROSITE" id="PS50072"/>
    </source>
</evidence>
<evidence type="ECO:0000256" key="3">
    <source>
        <dbReference type="ARBA" id="ARBA00023235"/>
    </source>
</evidence>
<keyword evidence="2 4" id="KW-0697">Rotamase</keyword>
<name>A0A1M6NUW7_9FLAO</name>
<dbReference type="GO" id="GO:0006457">
    <property type="term" value="P:protein folding"/>
    <property type="evidence" value="ECO:0007669"/>
    <property type="project" value="InterPro"/>
</dbReference>
<dbReference type="OrthoDB" id="9807797at2"/>
<dbReference type="GO" id="GO:0003755">
    <property type="term" value="F:peptidyl-prolyl cis-trans isomerase activity"/>
    <property type="evidence" value="ECO:0007669"/>
    <property type="project" value="UniProtKB-UniRule"/>
</dbReference>
<dbReference type="InterPro" id="IPR044666">
    <property type="entry name" value="Cyclophilin_A-like"/>
</dbReference>
<dbReference type="CDD" id="cd00317">
    <property type="entry name" value="cyclophilin"/>
    <property type="match status" value="1"/>
</dbReference>
<dbReference type="InterPro" id="IPR002130">
    <property type="entry name" value="Cyclophilin-type_PPIase_dom"/>
</dbReference>
<comment type="similarity">
    <text evidence="1 4">Belongs to the cyclophilin-type PPIase family.</text>
</comment>